<gene>
    <name evidence="3" type="ORF">QWI33_14285</name>
    <name evidence="4" type="ORF">QWI33_24460</name>
</gene>
<comment type="caution">
    <text evidence="3">The sequence shown here is derived from an EMBL/GenBank/DDBJ whole genome shotgun (WGS) entry which is preliminary data.</text>
</comment>
<dbReference type="CDD" id="cd00338">
    <property type="entry name" value="Ser_Recombinase"/>
    <property type="match status" value="1"/>
</dbReference>
<organism evidence="3 5">
    <name type="scientific">Glycomyces tritici</name>
    <dbReference type="NCBI Taxonomy" id="2665176"/>
    <lineage>
        <taxon>Bacteria</taxon>
        <taxon>Bacillati</taxon>
        <taxon>Actinomycetota</taxon>
        <taxon>Actinomycetes</taxon>
        <taxon>Glycomycetales</taxon>
        <taxon>Glycomycetaceae</taxon>
        <taxon>Glycomyces</taxon>
    </lineage>
</organism>
<evidence type="ECO:0000313" key="4">
    <source>
        <dbReference type="EMBL" id="MDN3242897.1"/>
    </source>
</evidence>
<reference evidence="3" key="1">
    <citation type="submission" date="2023-06" db="EMBL/GenBank/DDBJ databases">
        <title>Gycomyces niveus sp.nov., a novel actinomycete isolated from soil in Shouguang.</title>
        <authorList>
            <person name="Yang X."/>
            <person name="Zhao J."/>
        </authorList>
    </citation>
    <scope>NUCLEOTIDE SEQUENCE</scope>
    <source>
        <strain evidence="3">NEAU C2</strain>
    </source>
</reference>
<evidence type="ECO:0000313" key="3">
    <source>
        <dbReference type="EMBL" id="MDN3240900.1"/>
    </source>
</evidence>
<dbReference type="SUPFAM" id="SSF53041">
    <property type="entry name" value="Resolvase-like"/>
    <property type="match status" value="1"/>
</dbReference>
<dbReference type="EMBL" id="JAUEMJ010000010">
    <property type="protein sequence ID" value="MDN3242897.1"/>
    <property type="molecule type" value="Genomic_DNA"/>
</dbReference>
<dbReference type="Proteomes" id="UP001171902">
    <property type="component" value="Unassembled WGS sequence"/>
</dbReference>
<evidence type="ECO:0000313" key="5">
    <source>
        <dbReference type="Proteomes" id="UP001171902"/>
    </source>
</evidence>
<name>A0ABT7YQM6_9ACTN</name>
<protein>
    <submittedName>
        <fullName evidence="3">Recombinase family protein</fullName>
    </submittedName>
</protein>
<dbReference type="Pfam" id="PF00239">
    <property type="entry name" value="Resolvase"/>
    <property type="match status" value="1"/>
</dbReference>
<sequence length="179" mass="20029">MKEESSYTDQGMDLDLTGIAESTRIRNTRTARYQGKRELLIEQLNDPSGGLGSLVRELQGEEPPSLDHVLRIVIYLRVSTEEQARVGGEMEGYSIPAQREACLLKVRQLGGILVEEYVDAGESAKSANRPLLQKMLRELKSRRIERRRAQDRPARSQPSGRRGDKRRDCSGGGQAHLGV</sequence>
<feature type="domain" description="Resolvase/invertase-type recombinase catalytic" evidence="2">
    <location>
        <begin position="72"/>
        <end position="165"/>
    </location>
</feature>
<dbReference type="Gene3D" id="3.40.50.1390">
    <property type="entry name" value="Resolvase, N-terminal catalytic domain"/>
    <property type="match status" value="1"/>
</dbReference>
<proteinExistence type="predicted"/>
<feature type="compositionally biased region" description="Gly residues" evidence="1">
    <location>
        <begin position="170"/>
        <end position="179"/>
    </location>
</feature>
<keyword evidence="5" id="KW-1185">Reference proteome</keyword>
<evidence type="ECO:0000259" key="2">
    <source>
        <dbReference type="SMART" id="SM00857"/>
    </source>
</evidence>
<dbReference type="EMBL" id="JAUEMJ010000004">
    <property type="protein sequence ID" value="MDN3240900.1"/>
    <property type="molecule type" value="Genomic_DNA"/>
</dbReference>
<dbReference type="InterPro" id="IPR006119">
    <property type="entry name" value="Resolv_N"/>
</dbReference>
<dbReference type="SMART" id="SM00857">
    <property type="entry name" value="Resolvase"/>
    <property type="match status" value="1"/>
</dbReference>
<dbReference type="InterPro" id="IPR036162">
    <property type="entry name" value="Resolvase-like_N_sf"/>
</dbReference>
<feature type="region of interest" description="Disordered" evidence="1">
    <location>
        <begin position="142"/>
        <end position="179"/>
    </location>
</feature>
<evidence type="ECO:0000256" key="1">
    <source>
        <dbReference type="SAM" id="MobiDB-lite"/>
    </source>
</evidence>
<feature type="compositionally biased region" description="Basic and acidic residues" evidence="1">
    <location>
        <begin position="142"/>
        <end position="154"/>
    </location>
</feature>
<accession>A0ABT7YQM6</accession>